<dbReference type="CDD" id="cd09872">
    <property type="entry name" value="PIN_Sll0205-like"/>
    <property type="match status" value="1"/>
</dbReference>
<dbReference type="PANTHER" id="PTHR36173">
    <property type="entry name" value="RIBONUCLEASE VAPC16-RELATED"/>
    <property type="match status" value="1"/>
</dbReference>
<dbReference type="Proteomes" id="UP000315750">
    <property type="component" value="Chromosome"/>
</dbReference>
<name>A0A518AKB3_9BACT</name>
<feature type="domain" description="PIN" evidence="1">
    <location>
        <begin position="3"/>
        <end position="122"/>
    </location>
</feature>
<dbReference type="EMBL" id="CP036278">
    <property type="protein sequence ID" value="QDU55155.1"/>
    <property type="molecule type" value="Genomic_DNA"/>
</dbReference>
<protein>
    <submittedName>
        <fullName evidence="2">PIN domain protein</fullName>
    </submittedName>
</protein>
<accession>A0A518AKB3</accession>
<dbReference type="KEGG" id="amuc:Pan181_13410"/>
<dbReference type="AlphaFoldDB" id="A0A518AKB3"/>
<dbReference type="RefSeq" id="WP_145246049.1">
    <property type="nucleotide sequence ID" value="NZ_CP036278.1"/>
</dbReference>
<dbReference type="InterPro" id="IPR041705">
    <property type="entry name" value="PIN_Sll0205"/>
</dbReference>
<evidence type="ECO:0000313" key="2">
    <source>
        <dbReference type="EMBL" id="QDU55155.1"/>
    </source>
</evidence>
<dbReference type="Pfam" id="PF01850">
    <property type="entry name" value="PIN"/>
    <property type="match status" value="1"/>
</dbReference>
<dbReference type="PANTHER" id="PTHR36173:SF2">
    <property type="entry name" value="RIBONUCLEASE VAPC16"/>
    <property type="match status" value="1"/>
</dbReference>
<gene>
    <name evidence="2" type="ORF">Pan181_13410</name>
</gene>
<proteinExistence type="predicted"/>
<dbReference type="Gene3D" id="3.40.50.1010">
    <property type="entry name" value="5'-nuclease"/>
    <property type="match status" value="1"/>
</dbReference>
<dbReference type="InterPro" id="IPR002716">
    <property type="entry name" value="PIN_dom"/>
</dbReference>
<dbReference type="InterPro" id="IPR029060">
    <property type="entry name" value="PIN-like_dom_sf"/>
</dbReference>
<reference evidence="2 3" key="1">
    <citation type="submission" date="2019-02" db="EMBL/GenBank/DDBJ databases">
        <title>Deep-cultivation of Planctomycetes and their phenomic and genomic characterization uncovers novel biology.</title>
        <authorList>
            <person name="Wiegand S."/>
            <person name="Jogler M."/>
            <person name="Boedeker C."/>
            <person name="Pinto D."/>
            <person name="Vollmers J."/>
            <person name="Rivas-Marin E."/>
            <person name="Kohn T."/>
            <person name="Peeters S.H."/>
            <person name="Heuer A."/>
            <person name="Rast P."/>
            <person name="Oberbeckmann S."/>
            <person name="Bunk B."/>
            <person name="Jeske O."/>
            <person name="Meyerdierks A."/>
            <person name="Storesund J.E."/>
            <person name="Kallscheuer N."/>
            <person name="Luecker S."/>
            <person name="Lage O.M."/>
            <person name="Pohl T."/>
            <person name="Merkel B.J."/>
            <person name="Hornburger P."/>
            <person name="Mueller R.-W."/>
            <person name="Bruemmer F."/>
            <person name="Labrenz M."/>
            <person name="Spormann A.M."/>
            <person name="Op den Camp H."/>
            <person name="Overmann J."/>
            <person name="Amann R."/>
            <person name="Jetten M.S.M."/>
            <person name="Mascher T."/>
            <person name="Medema M.H."/>
            <person name="Devos D.P."/>
            <person name="Kaster A.-K."/>
            <person name="Ovreas L."/>
            <person name="Rohde M."/>
            <person name="Galperin M.Y."/>
            <person name="Jogler C."/>
        </authorList>
    </citation>
    <scope>NUCLEOTIDE SEQUENCE [LARGE SCALE GENOMIC DNA]</scope>
    <source>
        <strain evidence="2 3">Pan181</strain>
    </source>
</reference>
<dbReference type="OrthoDB" id="9798990at2"/>
<evidence type="ECO:0000259" key="1">
    <source>
        <dbReference type="Pfam" id="PF01850"/>
    </source>
</evidence>
<sequence>MRILLDTHALLWYAADSPKLSGAARSLIESDENEKCLSIASCWEIAIKVSLGKLTLPTSIEKFFSVPLASSKWSLLSPGIDEMVIVSELPFHHRDPFDRLLVAQAISESLPLVSNDSLLDQYSIDRKW</sequence>
<evidence type="ECO:0000313" key="3">
    <source>
        <dbReference type="Proteomes" id="UP000315750"/>
    </source>
</evidence>
<dbReference type="InterPro" id="IPR052919">
    <property type="entry name" value="TA_system_RNase"/>
</dbReference>
<dbReference type="SUPFAM" id="SSF88723">
    <property type="entry name" value="PIN domain-like"/>
    <property type="match status" value="1"/>
</dbReference>
<keyword evidence="3" id="KW-1185">Reference proteome</keyword>
<organism evidence="2 3">
    <name type="scientific">Aeoliella mucimassa</name>
    <dbReference type="NCBI Taxonomy" id="2527972"/>
    <lineage>
        <taxon>Bacteria</taxon>
        <taxon>Pseudomonadati</taxon>
        <taxon>Planctomycetota</taxon>
        <taxon>Planctomycetia</taxon>
        <taxon>Pirellulales</taxon>
        <taxon>Lacipirellulaceae</taxon>
        <taxon>Aeoliella</taxon>
    </lineage>
</organism>